<accession>A0ACB9LIM6</accession>
<dbReference type="EMBL" id="CM042890">
    <property type="protein sequence ID" value="KAI4311032.1"/>
    <property type="molecule type" value="Genomic_DNA"/>
</dbReference>
<comment type="caution">
    <text evidence="1">The sequence shown here is derived from an EMBL/GenBank/DDBJ whole genome shotgun (WGS) entry which is preliminary data.</text>
</comment>
<sequence length="331" mass="36566">MHRPTGKATYWGSYRTTDCCQNALVILSQMLASLAWKTQGNISIPKQQWESCSSYLLHQQTERSNLCNFDSLPSGSSYCSSLTLKSVTGMDSYERARKNCSNFGTSYEETCTACSVAVISLRDDLLREEKENDSEKAICGVAAVIAVAATNIEDASWVDSFYRCLPALDKEGRYSAQFHLLRVLLAMFIALIGVILVISLIKYVNKRQKPSPPPPPPTPRPKDLTMGSSLCQFSKAEIEKAINLCNMKSLGKGSAGEVFKGLLPSGQVVAIKHITESNTSDTFKREIDGLSRVRHPNHVSLLCFCIEEGKQYLVSIARSFIRPLDVTCVKS</sequence>
<evidence type="ECO:0000313" key="1">
    <source>
        <dbReference type="EMBL" id="KAI4311032.1"/>
    </source>
</evidence>
<reference evidence="2" key="1">
    <citation type="journal article" date="2023" name="Front. Plant Sci.">
        <title>Chromosomal-level genome assembly of Melastoma candidum provides insights into trichome evolution.</title>
        <authorList>
            <person name="Zhong Y."/>
            <person name="Wu W."/>
            <person name="Sun C."/>
            <person name="Zou P."/>
            <person name="Liu Y."/>
            <person name="Dai S."/>
            <person name="Zhou R."/>
        </authorList>
    </citation>
    <scope>NUCLEOTIDE SEQUENCE [LARGE SCALE GENOMIC DNA]</scope>
</reference>
<evidence type="ECO:0000313" key="2">
    <source>
        <dbReference type="Proteomes" id="UP001057402"/>
    </source>
</evidence>
<name>A0ACB9LIM6_9MYRT</name>
<organism evidence="1 2">
    <name type="scientific">Melastoma candidum</name>
    <dbReference type="NCBI Taxonomy" id="119954"/>
    <lineage>
        <taxon>Eukaryota</taxon>
        <taxon>Viridiplantae</taxon>
        <taxon>Streptophyta</taxon>
        <taxon>Embryophyta</taxon>
        <taxon>Tracheophyta</taxon>
        <taxon>Spermatophyta</taxon>
        <taxon>Magnoliopsida</taxon>
        <taxon>eudicotyledons</taxon>
        <taxon>Gunneridae</taxon>
        <taxon>Pentapetalae</taxon>
        <taxon>rosids</taxon>
        <taxon>malvids</taxon>
        <taxon>Myrtales</taxon>
        <taxon>Melastomataceae</taxon>
        <taxon>Melastomatoideae</taxon>
        <taxon>Melastomateae</taxon>
        <taxon>Melastoma</taxon>
    </lineage>
</organism>
<dbReference type="Proteomes" id="UP001057402">
    <property type="component" value="Chromosome 11"/>
</dbReference>
<gene>
    <name evidence="1" type="ORF">MLD38_035969</name>
</gene>
<proteinExistence type="predicted"/>
<keyword evidence="2" id="KW-1185">Reference proteome</keyword>
<protein>
    <submittedName>
        <fullName evidence="1">Uncharacterized protein</fullName>
    </submittedName>
</protein>